<accession>A0ABR3JJV5</accession>
<protein>
    <recommendedName>
        <fullName evidence="4">FMN hydroxy acid dehydrogenase domain-containing protein</fullName>
    </recommendedName>
</protein>
<evidence type="ECO:0000256" key="2">
    <source>
        <dbReference type="ARBA" id="ARBA00023002"/>
    </source>
</evidence>
<comment type="cofactor">
    <cofactor evidence="1">
        <name>FMN</name>
        <dbReference type="ChEBI" id="CHEBI:58210"/>
    </cofactor>
</comment>
<dbReference type="Pfam" id="PF01070">
    <property type="entry name" value="FMN_dh"/>
    <property type="match status" value="1"/>
</dbReference>
<evidence type="ECO:0000313" key="6">
    <source>
        <dbReference type="Proteomes" id="UP001556367"/>
    </source>
</evidence>
<dbReference type="PANTHER" id="PTHR10578:SF75">
    <property type="entry name" value="L-LACTATE DEHYDROGENASE (AFU_ORTHOLOGUE AFUA_4G07050)"/>
    <property type="match status" value="1"/>
</dbReference>
<dbReference type="InterPro" id="IPR000262">
    <property type="entry name" value="FMN-dep_DH"/>
</dbReference>
<comment type="caution">
    <text evidence="5">The sequence shown here is derived from an EMBL/GenBank/DDBJ whole genome shotgun (WGS) entry which is preliminary data.</text>
</comment>
<dbReference type="PANTHER" id="PTHR10578">
    <property type="entry name" value="S -2-HYDROXY-ACID OXIDASE-RELATED"/>
    <property type="match status" value="1"/>
</dbReference>
<dbReference type="Gene3D" id="3.20.20.70">
    <property type="entry name" value="Aldolase class I"/>
    <property type="match status" value="1"/>
</dbReference>
<dbReference type="InterPro" id="IPR012133">
    <property type="entry name" value="Alpha-hydoxy_acid_DH_FMN"/>
</dbReference>
<proteinExistence type="inferred from homology"/>
<feature type="domain" description="FMN hydroxy acid dehydrogenase" evidence="4">
    <location>
        <begin position="29"/>
        <end position="407"/>
    </location>
</feature>
<dbReference type="SUPFAM" id="SSF51395">
    <property type="entry name" value="FMN-linked oxidoreductases"/>
    <property type="match status" value="1"/>
</dbReference>
<dbReference type="InterPro" id="IPR013785">
    <property type="entry name" value="Aldolase_TIM"/>
</dbReference>
<evidence type="ECO:0000313" key="5">
    <source>
        <dbReference type="EMBL" id="KAL0955977.1"/>
    </source>
</evidence>
<keyword evidence="6" id="KW-1185">Reference proteome</keyword>
<dbReference type="PIRSF" id="PIRSF000138">
    <property type="entry name" value="Al-hdrx_acd_dh"/>
    <property type="match status" value="1"/>
</dbReference>
<evidence type="ECO:0000256" key="3">
    <source>
        <dbReference type="ARBA" id="ARBA00024042"/>
    </source>
</evidence>
<keyword evidence="2" id="KW-0560">Oxidoreductase</keyword>
<dbReference type="PROSITE" id="PS51349">
    <property type="entry name" value="FMN_HYDROXY_ACID_DH_2"/>
    <property type="match status" value="1"/>
</dbReference>
<evidence type="ECO:0000259" key="4">
    <source>
        <dbReference type="PROSITE" id="PS51349"/>
    </source>
</evidence>
<dbReference type="EMBL" id="JASNQZ010000006">
    <property type="protein sequence ID" value="KAL0955977.1"/>
    <property type="molecule type" value="Genomic_DNA"/>
</dbReference>
<dbReference type="InterPro" id="IPR037396">
    <property type="entry name" value="FMN_HAD"/>
</dbReference>
<comment type="similarity">
    <text evidence="3">Belongs to the FMN-dependent alpha-hydroxy acid dehydrogenase family.</text>
</comment>
<reference evidence="6" key="1">
    <citation type="submission" date="2024-06" db="EMBL/GenBank/DDBJ databases">
        <title>Multi-omics analyses provide insights into the biosynthesis of the anticancer antibiotic pleurotin in Hohenbuehelia grisea.</title>
        <authorList>
            <person name="Weaver J.A."/>
            <person name="Alberti F."/>
        </authorList>
    </citation>
    <scope>NUCLEOTIDE SEQUENCE [LARGE SCALE GENOMIC DNA]</scope>
    <source>
        <strain evidence="6">T-177</strain>
    </source>
</reference>
<gene>
    <name evidence="5" type="ORF">HGRIS_002156</name>
</gene>
<dbReference type="Proteomes" id="UP001556367">
    <property type="component" value="Unassembled WGS sequence"/>
</dbReference>
<organism evidence="5 6">
    <name type="scientific">Hohenbuehelia grisea</name>
    <dbReference type="NCBI Taxonomy" id="104357"/>
    <lineage>
        <taxon>Eukaryota</taxon>
        <taxon>Fungi</taxon>
        <taxon>Dikarya</taxon>
        <taxon>Basidiomycota</taxon>
        <taxon>Agaricomycotina</taxon>
        <taxon>Agaricomycetes</taxon>
        <taxon>Agaricomycetidae</taxon>
        <taxon>Agaricales</taxon>
        <taxon>Pleurotineae</taxon>
        <taxon>Pleurotaceae</taxon>
        <taxon>Hohenbuehelia</taxon>
    </lineage>
</organism>
<sequence length="415" mass="45983">MDPFNKKQGASPHYSLYQRELLKRGPIGGLPNLSCEPSKLQESTKDKLTDRGYWYASSNAGLGWTDRANREAFYHWRIIPKMLRDTRARDLTVDLFGHTLPAPILFAPIGINKIYHPEGELIPARVAGKLGLGYCLSTAASRSIEEVAAANGNGPRFFQLYMSDDDELTTSLLERAFKNGFDVMMLTLDTWQLGWRPTDTDIGNYAFYYGEKEKLGTVGNEMGESDPVFMRKHAEDLKQDSGRWIDSSVWHGKAHTWDKMPWLKQEWSRISKGRPFVLKGIQCVEDALRAIEVGADGIVVSNHAGRQVDGAVGSLEVLPEIVDAVGDKLVILYDSGIRGGADVFKALALGAKAVMFGRLWVWGMAHGEAGCMHITKSLLADFDILMTNAGFASVKEISRKDLRYSPHVSGGGVKL</sequence>
<name>A0ABR3JJV5_9AGAR</name>
<evidence type="ECO:0000256" key="1">
    <source>
        <dbReference type="ARBA" id="ARBA00001917"/>
    </source>
</evidence>